<evidence type="ECO:0000256" key="9">
    <source>
        <dbReference type="ARBA" id="ARBA00023242"/>
    </source>
</evidence>
<evidence type="ECO:0000256" key="10">
    <source>
        <dbReference type="SAM" id="MobiDB-lite"/>
    </source>
</evidence>
<protein>
    <submittedName>
        <fullName evidence="13">Nuclear receptor domain-containing protein</fullName>
    </submittedName>
</protein>
<keyword evidence="7" id="KW-0804">Transcription</keyword>
<proteinExistence type="predicted"/>
<dbReference type="PANTHER" id="PTHR45805">
    <property type="entry name" value="NUCLEAR HORMONE RECEPTOR HR3-RELATED"/>
    <property type="match status" value="1"/>
</dbReference>
<dbReference type="PROSITE" id="PS51030">
    <property type="entry name" value="NUCLEAR_REC_DBD_2"/>
    <property type="match status" value="1"/>
</dbReference>
<dbReference type="AlphaFoldDB" id="A0A915HYS4"/>
<dbReference type="WBParaSite" id="nRc.2.0.1.t06588-RA">
    <property type="protein sequence ID" value="nRc.2.0.1.t06588-RA"/>
    <property type="gene ID" value="nRc.2.0.1.g06588"/>
</dbReference>
<feature type="region of interest" description="Disordered" evidence="10">
    <location>
        <begin position="150"/>
        <end position="212"/>
    </location>
</feature>
<keyword evidence="5" id="KW-0805">Transcription regulation</keyword>
<feature type="compositionally biased region" description="Polar residues" evidence="10">
    <location>
        <begin position="172"/>
        <end position="182"/>
    </location>
</feature>
<dbReference type="InterPro" id="IPR001628">
    <property type="entry name" value="Znf_hrmn_rcpt"/>
</dbReference>
<evidence type="ECO:0000256" key="1">
    <source>
        <dbReference type="ARBA" id="ARBA00004123"/>
    </source>
</evidence>
<sequence length="212" mass="23544">MHKYKTQIEIIPCKVCGDRSSGVHYGGFFRRSQSAVTNYQCPRNKNCLVDRVNRNRCQYCRLKKCLELGMSRDEREREALSETVKFGRMSKKQREKVEDEVRLHKELQENGPPLIHGSMPNGINGSGLYASQYGSNDFSPSIYTPFRHQPTPNGAYTNGNGYHHNGYGSNGPMSASSSTSANDYAALSPHHPLQGASNGSSSTTLPVNGIRQ</sequence>
<dbReference type="Gene3D" id="3.30.50.10">
    <property type="entry name" value="Erythroid Transcription Factor GATA-1, subunit A"/>
    <property type="match status" value="1"/>
</dbReference>
<keyword evidence="9" id="KW-0539">Nucleus</keyword>
<dbReference type="PRINTS" id="PR00047">
    <property type="entry name" value="STROIDFINGER"/>
</dbReference>
<name>A0A915HYS4_ROMCU</name>
<dbReference type="GO" id="GO:0000978">
    <property type="term" value="F:RNA polymerase II cis-regulatory region sequence-specific DNA binding"/>
    <property type="evidence" value="ECO:0007669"/>
    <property type="project" value="TreeGrafter"/>
</dbReference>
<accession>A0A915HYS4</accession>
<dbReference type="GO" id="GO:0008270">
    <property type="term" value="F:zinc ion binding"/>
    <property type="evidence" value="ECO:0007669"/>
    <property type="project" value="UniProtKB-KW"/>
</dbReference>
<dbReference type="SMART" id="SM00399">
    <property type="entry name" value="ZnF_C4"/>
    <property type="match status" value="1"/>
</dbReference>
<evidence type="ECO:0000256" key="3">
    <source>
        <dbReference type="ARBA" id="ARBA00022771"/>
    </source>
</evidence>
<dbReference type="GO" id="GO:0005634">
    <property type="term" value="C:nucleus"/>
    <property type="evidence" value="ECO:0007669"/>
    <property type="project" value="UniProtKB-SubCell"/>
</dbReference>
<keyword evidence="8" id="KW-0675">Receptor</keyword>
<comment type="subcellular location">
    <subcellularLocation>
        <location evidence="1">Nucleus</location>
    </subcellularLocation>
</comment>
<evidence type="ECO:0000313" key="13">
    <source>
        <dbReference type="WBParaSite" id="nRc.2.0.1.t06588-RA"/>
    </source>
</evidence>
<keyword evidence="6" id="KW-0238">DNA-binding</keyword>
<organism evidence="12 13">
    <name type="scientific">Romanomermis culicivorax</name>
    <name type="common">Nematode worm</name>
    <dbReference type="NCBI Taxonomy" id="13658"/>
    <lineage>
        <taxon>Eukaryota</taxon>
        <taxon>Metazoa</taxon>
        <taxon>Ecdysozoa</taxon>
        <taxon>Nematoda</taxon>
        <taxon>Enoplea</taxon>
        <taxon>Dorylaimia</taxon>
        <taxon>Mermithida</taxon>
        <taxon>Mermithoidea</taxon>
        <taxon>Mermithidae</taxon>
        <taxon>Romanomermis</taxon>
    </lineage>
</organism>
<dbReference type="SUPFAM" id="SSF57716">
    <property type="entry name" value="Glucocorticoid receptor-like (DNA-binding domain)"/>
    <property type="match status" value="1"/>
</dbReference>
<keyword evidence="2" id="KW-0479">Metal-binding</keyword>
<evidence type="ECO:0000256" key="2">
    <source>
        <dbReference type="ARBA" id="ARBA00022723"/>
    </source>
</evidence>
<dbReference type="GO" id="GO:0004879">
    <property type="term" value="F:nuclear receptor activity"/>
    <property type="evidence" value="ECO:0007669"/>
    <property type="project" value="TreeGrafter"/>
</dbReference>
<keyword evidence="3" id="KW-0863">Zinc-finger</keyword>
<dbReference type="PANTHER" id="PTHR45805:SF2">
    <property type="entry name" value="NUCLEAR HORMONE RECEPTOR HR3-RELATED"/>
    <property type="match status" value="1"/>
</dbReference>
<evidence type="ECO:0000256" key="8">
    <source>
        <dbReference type="ARBA" id="ARBA00023170"/>
    </source>
</evidence>
<reference evidence="13" key="1">
    <citation type="submission" date="2022-11" db="UniProtKB">
        <authorList>
            <consortium name="WormBaseParasite"/>
        </authorList>
    </citation>
    <scope>IDENTIFICATION</scope>
</reference>
<keyword evidence="12" id="KW-1185">Reference proteome</keyword>
<feature type="compositionally biased region" description="Polar residues" evidence="10">
    <location>
        <begin position="195"/>
        <end position="212"/>
    </location>
</feature>
<evidence type="ECO:0000256" key="5">
    <source>
        <dbReference type="ARBA" id="ARBA00023015"/>
    </source>
</evidence>
<evidence type="ECO:0000256" key="7">
    <source>
        <dbReference type="ARBA" id="ARBA00023163"/>
    </source>
</evidence>
<dbReference type="InterPro" id="IPR013088">
    <property type="entry name" value="Znf_NHR/GATA"/>
</dbReference>
<evidence type="ECO:0000313" key="12">
    <source>
        <dbReference type="Proteomes" id="UP000887565"/>
    </source>
</evidence>
<dbReference type="Pfam" id="PF00105">
    <property type="entry name" value="zf-C4"/>
    <property type="match status" value="1"/>
</dbReference>
<evidence type="ECO:0000256" key="4">
    <source>
        <dbReference type="ARBA" id="ARBA00022833"/>
    </source>
</evidence>
<feature type="compositionally biased region" description="Low complexity" evidence="10">
    <location>
        <begin position="153"/>
        <end position="171"/>
    </location>
</feature>
<feature type="domain" description="Nuclear receptor" evidence="11">
    <location>
        <begin position="10"/>
        <end position="77"/>
    </location>
</feature>
<evidence type="ECO:0000256" key="6">
    <source>
        <dbReference type="ARBA" id="ARBA00023125"/>
    </source>
</evidence>
<dbReference type="Proteomes" id="UP000887565">
    <property type="component" value="Unplaced"/>
</dbReference>
<keyword evidence="4" id="KW-0862">Zinc</keyword>
<evidence type="ECO:0000259" key="11">
    <source>
        <dbReference type="PROSITE" id="PS51030"/>
    </source>
</evidence>